<reference evidence="1 2" key="2">
    <citation type="submission" date="2017-10" db="EMBL/GenBank/DDBJ databases">
        <title>Extensive intraspecific genome diversity in a model arbuscular mycorrhizal fungus.</title>
        <authorList>
            <person name="Chen E.C.H."/>
            <person name="Morin E."/>
            <person name="Baudet D."/>
            <person name="Noel J."/>
            <person name="Ndikumana S."/>
            <person name="Charron P."/>
            <person name="St-Onge C."/>
            <person name="Giorgi J."/>
            <person name="Grigoriev I.V."/>
            <person name="Roux C."/>
            <person name="Martin F.M."/>
            <person name="Corradi N."/>
        </authorList>
    </citation>
    <scope>NUCLEOTIDE SEQUENCE [LARGE SCALE GENOMIC DNA]</scope>
    <source>
        <strain evidence="1 2">C2</strain>
    </source>
</reference>
<feature type="non-terminal residue" evidence="1">
    <location>
        <position position="103"/>
    </location>
</feature>
<gene>
    <name evidence="1" type="ORF">RhiirC2_753852</name>
</gene>
<accession>A0A2N1MX39</accession>
<reference evidence="1 2" key="1">
    <citation type="submission" date="2016-04" db="EMBL/GenBank/DDBJ databases">
        <title>Genome analyses suggest a sexual origin of heterokaryosis in a supposedly ancient asexual fungus.</title>
        <authorList>
            <person name="Ropars J."/>
            <person name="Sedzielewska K."/>
            <person name="Noel J."/>
            <person name="Charron P."/>
            <person name="Farinelli L."/>
            <person name="Marton T."/>
            <person name="Kruger M."/>
            <person name="Pelin A."/>
            <person name="Brachmann A."/>
            <person name="Corradi N."/>
        </authorList>
    </citation>
    <scope>NUCLEOTIDE SEQUENCE [LARGE SCALE GENOMIC DNA]</scope>
    <source>
        <strain evidence="1 2">C2</strain>
    </source>
</reference>
<evidence type="ECO:0000313" key="2">
    <source>
        <dbReference type="Proteomes" id="UP000233469"/>
    </source>
</evidence>
<dbReference type="EMBL" id="LLXL01001126">
    <property type="protein sequence ID" value="PKK66215.1"/>
    <property type="molecule type" value="Genomic_DNA"/>
</dbReference>
<proteinExistence type="predicted"/>
<organism evidence="1 2">
    <name type="scientific">Rhizophagus irregularis</name>
    <dbReference type="NCBI Taxonomy" id="588596"/>
    <lineage>
        <taxon>Eukaryota</taxon>
        <taxon>Fungi</taxon>
        <taxon>Fungi incertae sedis</taxon>
        <taxon>Mucoromycota</taxon>
        <taxon>Glomeromycotina</taxon>
        <taxon>Glomeromycetes</taxon>
        <taxon>Glomerales</taxon>
        <taxon>Glomeraceae</taxon>
        <taxon>Rhizophagus</taxon>
    </lineage>
</organism>
<comment type="caution">
    <text evidence="1">The sequence shown here is derived from an EMBL/GenBank/DDBJ whole genome shotgun (WGS) entry which is preliminary data.</text>
</comment>
<dbReference type="Proteomes" id="UP000233469">
    <property type="component" value="Unassembled WGS sequence"/>
</dbReference>
<sequence>MKEGLENNIRPKINKAVEEGFKNDFNLNYNPLDHQKDNQGNEKIAKKRNYNVDFLLTHLRDTLHSLRDDENWVQEIFRRLTSFLKTFLNIAPGALPGLPIPND</sequence>
<dbReference type="AlphaFoldDB" id="A0A2N1MX39"/>
<name>A0A2N1MX39_9GLOM</name>
<protein>
    <submittedName>
        <fullName evidence="1">Uncharacterized protein</fullName>
    </submittedName>
</protein>
<evidence type="ECO:0000313" key="1">
    <source>
        <dbReference type="EMBL" id="PKK66215.1"/>
    </source>
</evidence>